<dbReference type="Proteomes" id="UP001286313">
    <property type="component" value="Unassembled WGS sequence"/>
</dbReference>
<gene>
    <name evidence="2" type="ORF">Pcinc_012560</name>
</gene>
<evidence type="ECO:0000313" key="2">
    <source>
        <dbReference type="EMBL" id="KAK3883106.1"/>
    </source>
</evidence>
<feature type="region of interest" description="Disordered" evidence="1">
    <location>
        <begin position="19"/>
        <end position="50"/>
    </location>
</feature>
<feature type="region of interest" description="Disordered" evidence="1">
    <location>
        <begin position="108"/>
        <end position="134"/>
    </location>
</feature>
<accession>A0AAE1G0G7</accession>
<dbReference type="EMBL" id="JAWQEG010001020">
    <property type="protein sequence ID" value="KAK3883106.1"/>
    <property type="molecule type" value="Genomic_DNA"/>
</dbReference>
<protein>
    <submittedName>
        <fullName evidence="2">Uncharacterized protein</fullName>
    </submittedName>
</protein>
<reference evidence="2" key="1">
    <citation type="submission" date="2023-10" db="EMBL/GenBank/DDBJ databases">
        <title>Genome assemblies of two species of porcelain crab, Petrolisthes cinctipes and Petrolisthes manimaculis (Anomura: Porcellanidae).</title>
        <authorList>
            <person name="Angst P."/>
        </authorList>
    </citation>
    <scope>NUCLEOTIDE SEQUENCE</scope>
    <source>
        <strain evidence="2">PB745_01</strain>
        <tissue evidence="2">Gill</tissue>
    </source>
</reference>
<sequence length="134" mass="14789">MEGGGERIGRRWREVWEVERGVEGGGERGVGGGREDDPSSGKVYKERNRPTVPPCCENISCWLGKTNPFRLGAALLNHQQHNITSTNASNHQQHNITNTSQITINTISRTPHKSPKPQITNTISPTPRKSPATQ</sequence>
<feature type="compositionally biased region" description="Basic and acidic residues" evidence="1">
    <location>
        <begin position="33"/>
        <end position="49"/>
    </location>
</feature>
<evidence type="ECO:0000256" key="1">
    <source>
        <dbReference type="SAM" id="MobiDB-lite"/>
    </source>
</evidence>
<proteinExistence type="predicted"/>
<feature type="compositionally biased region" description="Polar residues" evidence="1">
    <location>
        <begin position="117"/>
        <end position="134"/>
    </location>
</feature>
<organism evidence="2 3">
    <name type="scientific">Petrolisthes cinctipes</name>
    <name type="common">Flat porcelain crab</name>
    <dbReference type="NCBI Taxonomy" id="88211"/>
    <lineage>
        <taxon>Eukaryota</taxon>
        <taxon>Metazoa</taxon>
        <taxon>Ecdysozoa</taxon>
        <taxon>Arthropoda</taxon>
        <taxon>Crustacea</taxon>
        <taxon>Multicrustacea</taxon>
        <taxon>Malacostraca</taxon>
        <taxon>Eumalacostraca</taxon>
        <taxon>Eucarida</taxon>
        <taxon>Decapoda</taxon>
        <taxon>Pleocyemata</taxon>
        <taxon>Anomura</taxon>
        <taxon>Galatheoidea</taxon>
        <taxon>Porcellanidae</taxon>
        <taxon>Petrolisthes</taxon>
    </lineage>
</organism>
<dbReference type="AlphaFoldDB" id="A0AAE1G0G7"/>
<name>A0AAE1G0G7_PETCI</name>
<keyword evidence="3" id="KW-1185">Reference proteome</keyword>
<evidence type="ECO:0000313" key="3">
    <source>
        <dbReference type="Proteomes" id="UP001286313"/>
    </source>
</evidence>
<comment type="caution">
    <text evidence="2">The sequence shown here is derived from an EMBL/GenBank/DDBJ whole genome shotgun (WGS) entry which is preliminary data.</text>
</comment>